<accession>A0A015LT36</accession>
<keyword evidence="2" id="KW-1185">Reference proteome</keyword>
<dbReference type="EMBL" id="JEMT01027214">
    <property type="protein sequence ID" value="EXX57858.1"/>
    <property type="molecule type" value="Genomic_DNA"/>
</dbReference>
<evidence type="ECO:0000313" key="2">
    <source>
        <dbReference type="Proteomes" id="UP000022910"/>
    </source>
</evidence>
<evidence type="ECO:0000313" key="1">
    <source>
        <dbReference type="EMBL" id="EXX57858.1"/>
    </source>
</evidence>
<dbReference type="AlphaFoldDB" id="A0A015LT36"/>
<comment type="caution">
    <text evidence="1">The sequence shown here is derived from an EMBL/GenBank/DDBJ whole genome shotgun (WGS) entry which is preliminary data.</text>
</comment>
<name>A0A015LT36_RHIIW</name>
<reference evidence="1 2" key="1">
    <citation type="submission" date="2014-02" db="EMBL/GenBank/DDBJ databases">
        <title>Single nucleus genome sequencing reveals high similarity among nuclei of an endomycorrhizal fungus.</title>
        <authorList>
            <person name="Lin K."/>
            <person name="Geurts R."/>
            <person name="Zhang Z."/>
            <person name="Limpens E."/>
            <person name="Saunders D.G."/>
            <person name="Mu D."/>
            <person name="Pang E."/>
            <person name="Cao H."/>
            <person name="Cha H."/>
            <person name="Lin T."/>
            <person name="Zhou Q."/>
            <person name="Shang Y."/>
            <person name="Li Y."/>
            <person name="Ivanov S."/>
            <person name="Sharma T."/>
            <person name="Velzen R.V."/>
            <person name="Ruijter N.D."/>
            <person name="Aanen D.K."/>
            <person name="Win J."/>
            <person name="Kamoun S."/>
            <person name="Bisseling T."/>
            <person name="Huang S."/>
        </authorList>
    </citation>
    <scope>NUCLEOTIDE SEQUENCE [LARGE SCALE GENOMIC DNA]</scope>
    <source>
        <strain evidence="2">DAOM197198w</strain>
    </source>
</reference>
<gene>
    <name evidence="1" type="ORF">RirG_203250</name>
</gene>
<dbReference type="OrthoDB" id="10297168at2759"/>
<dbReference type="HOGENOM" id="CLU_028913_8_1_1"/>
<protein>
    <recommendedName>
        <fullName evidence="3">F-box domain-containing protein</fullName>
    </recommendedName>
</protein>
<organism evidence="1 2">
    <name type="scientific">Rhizophagus irregularis (strain DAOM 197198w)</name>
    <name type="common">Glomus intraradices</name>
    <dbReference type="NCBI Taxonomy" id="1432141"/>
    <lineage>
        <taxon>Eukaryota</taxon>
        <taxon>Fungi</taxon>
        <taxon>Fungi incertae sedis</taxon>
        <taxon>Mucoromycota</taxon>
        <taxon>Glomeromycotina</taxon>
        <taxon>Glomeromycetes</taxon>
        <taxon>Glomerales</taxon>
        <taxon>Glomeraceae</taxon>
        <taxon>Rhizophagus</taxon>
    </lineage>
</organism>
<proteinExistence type="predicted"/>
<dbReference type="Proteomes" id="UP000022910">
    <property type="component" value="Unassembled WGS sequence"/>
</dbReference>
<sequence>MSKLGKDILILIFEELQDNSKSFFPCLMVNRLWCETAVPILWRDPWSYSGIDYGNKSYLFTIITNYFFDNIKKFITEERIQLSSVLVKSTLFDYLSFCRSINVNTINSIISIGSTLAYNQFIMQQEFYYFFIKKCPKLKYLNTKSIKHQIFYFPEAKTCLGSLCELEFDTSIDSTYFYGLSRFCQRIQKLVIINKDTKLNHGVVKLIEVQKSLKHFEWKDCFYGEYFAKDDPYEQILIVLEKKAGSLNYLRLSFQYVLNYEHTLLLEILPKFYKLKILIIDHYLRLNKEQLEQSEKLEKQPELEILNVERNRLNTVSNIIKNSGGRLKKILFKPYSTSDFETADENFNESSLNFIRIVYENCPSIEYLSILFSPTKENFTELEKLLKRCQNLKSLLILIFDTSFNDYEDHLKYGEELLKILIRSAPTNFKEIICDSEFKFSLKMMEEFLVNWKDRRALTIFTVIDPSSIIEEDFTELINKHKSNGVVKKFIYDNPIHDL</sequence>
<dbReference type="SUPFAM" id="SSF52047">
    <property type="entry name" value="RNI-like"/>
    <property type="match status" value="1"/>
</dbReference>
<evidence type="ECO:0008006" key="3">
    <source>
        <dbReference type="Google" id="ProtNLM"/>
    </source>
</evidence>